<dbReference type="InterPro" id="IPR011989">
    <property type="entry name" value="ARM-like"/>
</dbReference>
<dbReference type="Pfam" id="PF07534">
    <property type="entry name" value="TLD"/>
    <property type="match status" value="1"/>
</dbReference>
<dbReference type="GO" id="GO:0005739">
    <property type="term" value="C:mitochondrion"/>
    <property type="evidence" value="ECO:0007669"/>
    <property type="project" value="UniProtKB-SubCell"/>
</dbReference>
<keyword evidence="12" id="KW-0496">Mitochondrion</keyword>
<dbReference type="InParanoid" id="K1QN02"/>
<organism evidence="22">
    <name type="scientific">Magallana gigas</name>
    <name type="common">Pacific oyster</name>
    <name type="synonym">Crassostrea gigas</name>
    <dbReference type="NCBI Taxonomy" id="29159"/>
    <lineage>
        <taxon>Eukaryota</taxon>
        <taxon>Metazoa</taxon>
        <taxon>Spiralia</taxon>
        <taxon>Lophotrochozoa</taxon>
        <taxon>Mollusca</taxon>
        <taxon>Bivalvia</taxon>
        <taxon>Autobranchia</taxon>
        <taxon>Pteriomorphia</taxon>
        <taxon>Ostreida</taxon>
        <taxon>Ostreoidea</taxon>
        <taxon>Ostreidae</taxon>
        <taxon>Magallana</taxon>
    </lineage>
</organism>
<dbReference type="Gene3D" id="1.10.472.80">
    <property type="entry name" value="Ypt/Rab-GAP domain of gyp1p, domain 3"/>
    <property type="match status" value="1"/>
</dbReference>
<dbReference type="SUPFAM" id="SSF53474">
    <property type="entry name" value="alpha/beta-Hydrolases"/>
    <property type="match status" value="1"/>
</dbReference>
<keyword evidence="13" id="KW-0472">Membrane</keyword>
<comment type="similarity">
    <text evidence="18">Belongs to the SERAC1 family.</text>
</comment>
<dbReference type="SUPFAM" id="SSF48371">
    <property type="entry name" value="ARM repeat"/>
    <property type="match status" value="1"/>
</dbReference>
<comment type="subcellular location">
    <subcellularLocation>
        <location evidence="1">Cytoplasmic vesicle membrane</location>
    </subcellularLocation>
    <subcellularLocation>
        <location evidence="4">Endomembrane system</location>
        <topology evidence="4">Peripheral membrane protein</topology>
    </subcellularLocation>
    <subcellularLocation>
        <location evidence="5">Endoplasmic reticulum</location>
    </subcellularLocation>
    <subcellularLocation>
        <location evidence="2">Membrane</location>
        <topology evidence="2">Single-pass membrane protein</topology>
    </subcellularLocation>
    <subcellularLocation>
        <location evidence="3">Mitochondrion</location>
    </subcellularLocation>
    <subcellularLocation>
        <location evidence="17">Synapse</location>
    </subcellularLocation>
</comment>
<evidence type="ECO:0000256" key="15">
    <source>
        <dbReference type="ARBA" id="ARBA00023264"/>
    </source>
</evidence>
<dbReference type="Pfam" id="PF00566">
    <property type="entry name" value="RabGAP-TBC"/>
    <property type="match status" value="1"/>
</dbReference>
<evidence type="ECO:0000256" key="18">
    <source>
        <dbReference type="ARBA" id="ARBA00038024"/>
    </source>
</evidence>
<evidence type="ECO:0000256" key="19">
    <source>
        <dbReference type="ARBA" id="ARBA00040991"/>
    </source>
</evidence>
<dbReference type="InterPro" id="IPR000195">
    <property type="entry name" value="Rab-GAP-TBC_dom"/>
</dbReference>
<evidence type="ECO:0000256" key="2">
    <source>
        <dbReference type="ARBA" id="ARBA00004167"/>
    </source>
</evidence>
<dbReference type="EMBL" id="JH817474">
    <property type="protein sequence ID" value="EKC32449.1"/>
    <property type="molecule type" value="Genomic_DNA"/>
</dbReference>
<keyword evidence="7" id="KW-0812">Transmembrane</keyword>
<keyword evidence="11" id="KW-0443">Lipid metabolism</keyword>
<dbReference type="PROSITE" id="PS50086">
    <property type="entry name" value="TBC_RABGAP"/>
    <property type="match status" value="1"/>
</dbReference>
<sequence length="1312" mass="150326">MFVLRKWIGLEKVSNGVRCVSFASSYKRSLISIVVHNYFFGRFYIIKYRILRDENFRTVTGASTVDRKKHFNTVQEKINENNTKDIKSAKKILDTVKDDFVNRIATHVPIPLLKILRVNDPQVLVSLTKSKNPVKRKKAVQTLGTIHHWPDKKYEKVRKVCDSKTLVGLARTLEVDDRFFDPFPALDEYEEDLESALKALLSSLPKDGFSKCVEYFTTQALIEGNIEEERGGYWSFGGPGVEFAKTVDRGPEERVEIICLQALISHSNERHNCFEMMKMGVLPLLQQTYHKRKYSIVMRRQIARILGNLSVHKELHNRIIKAGWVSILYKWSKSADLQLSLHAARALVNLDRDEGTVLYPSGVYLLHPTHRSSDPLMADVVFVHGLLGGPFKTWRQQDRKLADKDKVSDGQESVRKGTYTFCWPKDWLAKDVPFIRILSVEYDTNLSTWNASCPYEIEKRSLQRRASELQEKLKAAGVGSRPIIWVTHSMGGLLVKELLCQSDQKSDYSDIVDNTSGVIFYSTPHRGSALANISSKGSRIFSPTVEVQELSQEKSFDEQINESLSQPFESETQTETGKMSEEGNINDNDMKIGEVEGIEGSVNDEDLGGNDLLRNQDLEKEEHLRNQDSVEEEHRKNQDLGKMEHRKNQTDDEKQGTEEDITEVKICEDSELKSDKSKDITDCDHTPIKDKSHKDNKEDNTESTEGELNETDQDSDEKFLSSVESDKDAEVKFLNSSGTDKESDTVSIGFEIVPTDSLQIPFTHYVDHRNLTHSGKSAHSGERTDHETELVRLLKLYRTSNKDLKDFHRRNPWGTHDTIRGQLWVRVCETLHKAKGNLYDDYEKDLFHQRNTDDLALPPFVDFNNLTSYHLSEQGTRTVAKILAVIQNTNPEILYCPTLYPKLSIFLHYMGPSDAFNCIYALLRSKDANIMQTKVAVESSKLVLRDLTKKYAKSAYVYLVRNCNDVTAVFDSWMWWLFSDLPFPHIVRIIDCYLVEGVKVLYRVVLSILILFTKYSVSAKHHGAINDTFTVGERIRQFCTNMPFPVEKLLKRGFRIRGLTKKEIQKLQLRHEMCISSQHHLQHELQKSASAHSFGGLPHSHSFSGRIVFDQTTSSIVTSNEMPRFRSLGLLVFNYVDSLVAIMDDLYTIWSWLPARYAVCQPELLYTSEEHGTSLRTLYTRIENHQPTLILIKTTTDEVFGAFCSMYWRERKKSNKNVYYFGTGETFVFTLSPERKKYEWVGLHEENISNTANMFLAGDSKILTIGGGNGEAIQLDENLLHCRTEHCDTFDNPPLCSDQDFTCKVVEVYGFQ</sequence>
<evidence type="ECO:0000256" key="13">
    <source>
        <dbReference type="ARBA" id="ARBA00023136"/>
    </source>
</evidence>
<evidence type="ECO:0000256" key="8">
    <source>
        <dbReference type="ARBA" id="ARBA00022824"/>
    </source>
</evidence>
<keyword evidence="14" id="KW-0594">Phospholipid biosynthesis</keyword>
<dbReference type="HOGENOM" id="CLU_260613_0_0_1"/>
<evidence type="ECO:0000256" key="9">
    <source>
        <dbReference type="ARBA" id="ARBA00022989"/>
    </source>
</evidence>
<dbReference type="Gene3D" id="3.40.50.1820">
    <property type="entry name" value="alpha/beta hydrolase"/>
    <property type="match status" value="1"/>
</dbReference>
<keyword evidence="16" id="KW-0968">Cytoplasmic vesicle</keyword>
<dbReference type="InterPro" id="IPR029058">
    <property type="entry name" value="AB_hydrolase_fold"/>
</dbReference>
<dbReference type="InterPro" id="IPR016024">
    <property type="entry name" value="ARM-type_fold"/>
</dbReference>
<evidence type="ECO:0000256" key="10">
    <source>
        <dbReference type="ARBA" id="ARBA00023018"/>
    </source>
</evidence>
<gene>
    <name evidence="22" type="ORF">CGI_10016121</name>
</gene>
<dbReference type="Gene3D" id="1.25.10.10">
    <property type="entry name" value="Leucine-rich Repeat Variant"/>
    <property type="match status" value="1"/>
</dbReference>
<keyword evidence="15" id="KW-1208">Phospholipid metabolism</keyword>
<accession>K1QN02</accession>
<dbReference type="InterPro" id="IPR035969">
    <property type="entry name" value="Rab-GAP_TBC_sf"/>
</dbReference>
<evidence type="ECO:0000256" key="5">
    <source>
        <dbReference type="ARBA" id="ARBA00004240"/>
    </source>
</evidence>
<evidence type="ECO:0000256" key="11">
    <source>
        <dbReference type="ARBA" id="ARBA00023098"/>
    </source>
</evidence>
<evidence type="ECO:0000256" key="17">
    <source>
        <dbReference type="ARBA" id="ARBA00034103"/>
    </source>
</evidence>
<evidence type="ECO:0000256" key="14">
    <source>
        <dbReference type="ARBA" id="ARBA00023209"/>
    </source>
</evidence>
<evidence type="ECO:0000256" key="12">
    <source>
        <dbReference type="ARBA" id="ARBA00023128"/>
    </source>
</evidence>
<keyword evidence="10" id="KW-0770">Synapse</keyword>
<reference evidence="22" key="1">
    <citation type="journal article" date="2012" name="Nature">
        <title>The oyster genome reveals stress adaptation and complexity of shell formation.</title>
        <authorList>
            <person name="Zhang G."/>
            <person name="Fang X."/>
            <person name="Guo X."/>
            <person name="Li L."/>
            <person name="Luo R."/>
            <person name="Xu F."/>
            <person name="Yang P."/>
            <person name="Zhang L."/>
            <person name="Wang X."/>
            <person name="Qi H."/>
            <person name="Xiong Z."/>
            <person name="Que H."/>
            <person name="Xie Y."/>
            <person name="Holland P.W."/>
            <person name="Paps J."/>
            <person name="Zhu Y."/>
            <person name="Wu F."/>
            <person name="Chen Y."/>
            <person name="Wang J."/>
            <person name="Peng C."/>
            <person name="Meng J."/>
            <person name="Yang L."/>
            <person name="Liu J."/>
            <person name="Wen B."/>
            <person name="Zhang N."/>
            <person name="Huang Z."/>
            <person name="Zhu Q."/>
            <person name="Feng Y."/>
            <person name="Mount A."/>
            <person name="Hedgecock D."/>
            <person name="Xu Z."/>
            <person name="Liu Y."/>
            <person name="Domazet-Loso T."/>
            <person name="Du Y."/>
            <person name="Sun X."/>
            <person name="Zhang S."/>
            <person name="Liu B."/>
            <person name="Cheng P."/>
            <person name="Jiang X."/>
            <person name="Li J."/>
            <person name="Fan D."/>
            <person name="Wang W."/>
            <person name="Fu W."/>
            <person name="Wang T."/>
            <person name="Wang B."/>
            <person name="Zhang J."/>
            <person name="Peng Z."/>
            <person name="Li Y."/>
            <person name="Li N."/>
            <person name="Wang J."/>
            <person name="Chen M."/>
            <person name="He Y."/>
            <person name="Tan F."/>
            <person name="Song X."/>
            <person name="Zheng Q."/>
            <person name="Huang R."/>
            <person name="Yang H."/>
            <person name="Du X."/>
            <person name="Chen L."/>
            <person name="Yang M."/>
            <person name="Gaffney P.M."/>
            <person name="Wang S."/>
            <person name="Luo L."/>
            <person name="She Z."/>
            <person name="Ming Y."/>
            <person name="Huang W."/>
            <person name="Zhang S."/>
            <person name="Huang B."/>
            <person name="Zhang Y."/>
            <person name="Qu T."/>
            <person name="Ni P."/>
            <person name="Miao G."/>
            <person name="Wang J."/>
            <person name="Wang Q."/>
            <person name="Steinberg C.E."/>
            <person name="Wang H."/>
            <person name="Li N."/>
            <person name="Qian L."/>
            <person name="Zhang G."/>
            <person name="Li Y."/>
            <person name="Yang H."/>
            <person name="Liu X."/>
            <person name="Wang J."/>
            <person name="Yin Y."/>
            <person name="Wang J."/>
        </authorList>
    </citation>
    <scope>NUCLEOTIDE SEQUENCE [LARGE SCALE GENOMIC DNA]</scope>
    <source>
        <strain evidence="22">05x7-T-G4-1.051#20</strain>
    </source>
</reference>
<dbReference type="GO" id="GO:0045202">
    <property type="term" value="C:synapse"/>
    <property type="evidence" value="ECO:0007669"/>
    <property type="project" value="UniProtKB-SubCell"/>
</dbReference>
<dbReference type="InterPro" id="IPR006571">
    <property type="entry name" value="TLDc_dom"/>
</dbReference>
<keyword evidence="6" id="KW-0444">Lipid biosynthesis</keyword>
<feature type="compositionally biased region" description="Acidic residues" evidence="21">
    <location>
        <begin position="701"/>
        <end position="715"/>
    </location>
</feature>
<dbReference type="PANTHER" id="PTHR48182:SF2">
    <property type="entry name" value="PROTEIN SERAC1"/>
    <property type="match status" value="1"/>
</dbReference>
<dbReference type="SUPFAM" id="SSF47923">
    <property type="entry name" value="Ypt/Rab-GAP domain of gyp1p"/>
    <property type="match status" value="1"/>
</dbReference>
<keyword evidence="9" id="KW-1133">Transmembrane helix</keyword>
<proteinExistence type="inferred from homology"/>
<feature type="region of interest" description="Disordered" evidence="21">
    <location>
        <begin position="553"/>
        <end position="724"/>
    </location>
</feature>
<feature type="compositionally biased region" description="Basic and acidic residues" evidence="21">
    <location>
        <begin position="614"/>
        <end position="700"/>
    </location>
</feature>
<evidence type="ECO:0000256" key="7">
    <source>
        <dbReference type="ARBA" id="ARBA00022692"/>
    </source>
</evidence>
<evidence type="ECO:0000256" key="21">
    <source>
        <dbReference type="SAM" id="MobiDB-lite"/>
    </source>
</evidence>
<dbReference type="PANTHER" id="PTHR48182">
    <property type="entry name" value="PROTEIN SERAC1"/>
    <property type="match status" value="1"/>
</dbReference>
<evidence type="ECO:0000256" key="6">
    <source>
        <dbReference type="ARBA" id="ARBA00022516"/>
    </source>
</evidence>
<dbReference type="SMART" id="SM00584">
    <property type="entry name" value="TLDc"/>
    <property type="match status" value="1"/>
</dbReference>
<evidence type="ECO:0000256" key="20">
    <source>
        <dbReference type="ARBA" id="ARBA00041701"/>
    </source>
</evidence>
<dbReference type="SMART" id="SM00164">
    <property type="entry name" value="TBC"/>
    <property type="match status" value="1"/>
</dbReference>
<protein>
    <recommendedName>
        <fullName evidence="19">Protein SERAC1</fullName>
    </recommendedName>
    <alternativeName>
        <fullName evidence="20">Serine active site-containing protein 1</fullName>
    </alternativeName>
</protein>
<name>K1QN02_MAGGI</name>
<feature type="compositionally biased region" description="Polar residues" evidence="21">
    <location>
        <begin position="561"/>
        <end position="587"/>
    </location>
</feature>
<dbReference type="GO" id="GO:0008654">
    <property type="term" value="P:phospholipid biosynthetic process"/>
    <property type="evidence" value="ECO:0007669"/>
    <property type="project" value="UniProtKB-KW"/>
</dbReference>
<evidence type="ECO:0000313" key="22">
    <source>
        <dbReference type="EMBL" id="EKC32449.1"/>
    </source>
</evidence>
<evidence type="ECO:0000256" key="3">
    <source>
        <dbReference type="ARBA" id="ARBA00004173"/>
    </source>
</evidence>
<keyword evidence="8" id="KW-0256">Endoplasmic reticulum</keyword>
<evidence type="ECO:0000256" key="1">
    <source>
        <dbReference type="ARBA" id="ARBA00004156"/>
    </source>
</evidence>
<dbReference type="PROSITE" id="PS51886">
    <property type="entry name" value="TLDC"/>
    <property type="match status" value="1"/>
</dbReference>
<evidence type="ECO:0000256" key="4">
    <source>
        <dbReference type="ARBA" id="ARBA00004184"/>
    </source>
</evidence>
<dbReference type="InterPro" id="IPR052374">
    <property type="entry name" value="SERAC1"/>
</dbReference>
<evidence type="ECO:0000256" key="16">
    <source>
        <dbReference type="ARBA" id="ARBA00023329"/>
    </source>
</evidence>
<dbReference type="GO" id="GO:0030659">
    <property type="term" value="C:cytoplasmic vesicle membrane"/>
    <property type="evidence" value="ECO:0007669"/>
    <property type="project" value="UniProtKB-SubCell"/>
</dbReference>
<dbReference type="GO" id="GO:0005783">
    <property type="term" value="C:endoplasmic reticulum"/>
    <property type="evidence" value="ECO:0007669"/>
    <property type="project" value="UniProtKB-SubCell"/>
</dbReference>